<accession>A0A1Y1VD83</accession>
<reference evidence="2 3" key="1">
    <citation type="submission" date="2016-08" db="EMBL/GenBank/DDBJ databases">
        <title>Genomes of anaerobic fungi encode conserved fungal cellulosomes for biomass hydrolysis.</title>
        <authorList>
            <consortium name="DOE Joint Genome Institute"/>
            <person name="Haitjema C.H."/>
            <person name="Gilmore S.P."/>
            <person name="Henske J.K."/>
            <person name="Solomon K.V."/>
            <person name="De Groot R."/>
            <person name="Kuo A."/>
            <person name="Mondo S.J."/>
            <person name="Salamov A.A."/>
            <person name="Labutti K."/>
            <person name="Zhao Z."/>
            <person name="Chiniquy J."/>
            <person name="Barry K."/>
            <person name="Brewer H.M."/>
            <person name="Purvine S.O."/>
            <person name="Wright A.T."/>
            <person name="Boxma B."/>
            <person name="Van Alen T."/>
            <person name="Hackstein J.H."/>
            <person name="Baker S.E."/>
            <person name="Grigoriev I.V."/>
            <person name="O'Malley M.A."/>
        </authorList>
    </citation>
    <scope>NUCLEOTIDE SEQUENCE [LARGE SCALE GENOMIC DNA]</scope>
    <source>
        <strain evidence="3">finn</strain>
    </source>
</reference>
<organism evidence="2 3">
    <name type="scientific">Piromyces finnis</name>
    <dbReference type="NCBI Taxonomy" id="1754191"/>
    <lineage>
        <taxon>Eukaryota</taxon>
        <taxon>Fungi</taxon>
        <taxon>Fungi incertae sedis</taxon>
        <taxon>Chytridiomycota</taxon>
        <taxon>Chytridiomycota incertae sedis</taxon>
        <taxon>Neocallimastigomycetes</taxon>
        <taxon>Neocallimastigales</taxon>
        <taxon>Neocallimastigaceae</taxon>
        <taxon>Piromyces</taxon>
    </lineage>
</organism>
<dbReference type="STRING" id="1754191.A0A1Y1VD83"/>
<dbReference type="SUPFAM" id="SSF50978">
    <property type="entry name" value="WD40 repeat-like"/>
    <property type="match status" value="1"/>
</dbReference>
<proteinExistence type="predicted"/>
<dbReference type="PANTHER" id="PTHR45096:SF1">
    <property type="entry name" value="PROTEIN NEDD1"/>
    <property type="match status" value="1"/>
</dbReference>
<dbReference type="GO" id="GO:0010968">
    <property type="term" value="P:regulation of microtubule nucleation"/>
    <property type="evidence" value="ECO:0007669"/>
    <property type="project" value="InterPro"/>
</dbReference>
<dbReference type="PANTHER" id="PTHR45096">
    <property type="entry name" value="PROTEIN NEDD1"/>
    <property type="match status" value="1"/>
</dbReference>
<dbReference type="Gene3D" id="2.130.10.10">
    <property type="entry name" value="YVTN repeat-like/Quinoprotein amine dehydrogenase"/>
    <property type="match status" value="2"/>
</dbReference>
<dbReference type="GO" id="GO:0005828">
    <property type="term" value="C:kinetochore microtubule"/>
    <property type="evidence" value="ECO:0007669"/>
    <property type="project" value="TreeGrafter"/>
</dbReference>
<evidence type="ECO:0000313" key="3">
    <source>
        <dbReference type="Proteomes" id="UP000193719"/>
    </source>
</evidence>
<dbReference type="GO" id="GO:0060236">
    <property type="term" value="P:regulation of mitotic spindle organization"/>
    <property type="evidence" value="ECO:0007669"/>
    <property type="project" value="TreeGrafter"/>
</dbReference>
<dbReference type="InterPro" id="IPR044621">
    <property type="entry name" value="NEDD1"/>
</dbReference>
<feature type="region of interest" description="Disordered" evidence="1">
    <location>
        <begin position="587"/>
        <end position="615"/>
    </location>
</feature>
<dbReference type="Proteomes" id="UP000193719">
    <property type="component" value="Unassembled WGS sequence"/>
</dbReference>
<sequence length="748" mass="83978">MLATAASYYIKLWNLNSDNDVVSVKEKSSCMPHGSSNVLCMEWTQDSSLIGTAGSDGCLVLCIPETGIFSEVIPTGRLKNSKNDEIYSMKFYNQSNLIVFGGSGKIVKCWDRQHNKFLNNFLGHTKTIKSMDINHSEMNISSVSENGDILINSLDGKTSILKNITDNSLNKIIYSKNSNSQLFTIDDHGFLYSYDTINLLTDSKIKVCDSMSINDVIVSPLNNNILITANEDGTLTFIDYQNKNIVNTYKAIDPLTSVSVKIDGSMLACGTSRGQVLLYDIRMNKQLHKYWAETKSIKTLKFQNIPSNGNRKRTQSILTLENNTLNPQKHILSTESVEAETLEYKTDASNFDISSPSTPTTSKPSSKLASLKTNENNNNQNNNITSNLLSVFSSNKYQPPSNLSSSFSPLTNPPFNYDFSKNKKSSTYTNTLLNKDEDFPNTPIRKIEENKLISKDKGKGNSVLTFTDFLKNNYSKSNTTEVVTTSKDILSTTSPNSIHPSTTNDHVSSHELSSSKPVNKVTPKLTVVTMNSKEDPPKKLKGSHNIKEKKDRTDDENTSTNPTNTFNDIWLNPEVFAPHKDQDVTLTTSELSSIPTEKENTSSSSKLLPSTINFGEESQPNDALYDRYVNENSNILKEKLQNNIKEELQKNGISIHDENNTSLDEGISSISNKILESVVEEGLQELKGFLRNDIKNMHLEIISQFHFQKYEIEKMFKEEQEKIGPLLTELQKLREENERLKCQIYKTS</sequence>
<feature type="compositionally biased region" description="Polar residues" evidence="1">
    <location>
        <begin position="558"/>
        <end position="567"/>
    </location>
</feature>
<keyword evidence="3" id="KW-1185">Reference proteome</keyword>
<dbReference type="GO" id="GO:0140496">
    <property type="term" value="F:gamma-tubulin complex binding"/>
    <property type="evidence" value="ECO:0007669"/>
    <property type="project" value="InterPro"/>
</dbReference>
<dbReference type="AlphaFoldDB" id="A0A1Y1VD83"/>
<dbReference type="Pfam" id="PF00400">
    <property type="entry name" value="WD40"/>
    <property type="match status" value="1"/>
</dbReference>
<dbReference type="SMART" id="SM00320">
    <property type="entry name" value="WD40"/>
    <property type="match status" value="5"/>
</dbReference>
<feature type="compositionally biased region" description="Polar residues" evidence="1">
    <location>
        <begin position="491"/>
        <end position="517"/>
    </location>
</feature>
<comment type="caution">
    <text evidence="2">The sequence shown here is derived from an EMBL/GenBank/DDBJ whole genome shotgun (WGS) entry which is preliminary data.</text>
</comment>
<feature type="compositionally biased region" description="Basic and acidic residues" evidence="1">
    <location>
        <begin position="545"/>
        <end position="555"/>
    </location>
</feature>
<dbReference type="GO" id="GO:0032467">
    <property type="term" value="P:positive regulation of cytokinesis"/>
    <property type="evidence" value="ECO:0007669"/>
    <property type="project" value="TreeGrafter"/>
</dbReference>
<dbReference type="InterPro" id="IPR036322">
    <property type="entry name" value="WD40_repeat_dom_sf"/>
</dbReference>
<feature type="region of interest" description="Disordered" evidence="1">
    <location>
        <begin position="348"/>
        <end position="385"/>
    </location>
</feature>
<reference evidence="2 3" key="2">
    <citation type="submission" date="2016-08" db="EMBL/GenBank/DDBJ databases">
        <title>Pervasive Adenine N6-methylation of Active Genes in Fungi.</title>
        <authorList>
            <consortium name="DOE Joint Genome Institute"/>
            <person name="Mondo S.J."/>
            <person name="Dannebaum R.O."/>
            <person name="Kuo R.C."/>
            <person name="Labutti K."/>
            <person name="Haridas S."/>
            <person name="Kuo A."/>
            <person name="Salamov A."/>
            <person name="Ahrendt S.R."/>
            <person name="Lipzen A."/>
            <person name="Sullivan W."/>
            <person name="Andreopoulos W.B."/>
            <person name="Clum A."/>
            <person name="Lindquist E."/>
            <person name="Daum C."/>
            <person name="Ramamoorthy G.K."/>
            <person name="Gryganskyi A."/>
            <person name="Culley D."/>
            <person name="Magnuson J.K."/>
            <person name="James T.Y."/>
            <person name="O'Malley M.A."/>
            <person name="Stajich J.E."/>
            <person name="Spatafora J.W."/>
            <person name="Visel A."/>
            <person name="Grigoriev I.V."/>
        </authorList>
    </citation>
    <scope>NUCLEOTIDE SEQUENCE [LARGE SCALE GENOMIC DNA]</scope>
    <source>
        <strain evidence="3">finn</strain>
    </source>
</reference>
<gene>
    <name evidence="2" type="ORF">BCR36DRAFT_323415</name>
</gene>
<dbReference type="OrthoDB" id="1602884at2759"/>
<dbReference type="EMBL" id="MCFH01000013">
    <property type="protein sequence ID" value="ORX53292.1"/>
    <property type="molecule type" value="Genomic_DNA"/>
</dbReference>
<name>A0A1Y1VD83_9FUNG</name>
<feature type="compositionally biased region" description="Low complexity" evidence="1">
    <location>
        <begin position="354"/>
        <end position="383"/>
    </location>
</feature>
<evidence type="ECO:0000313" key="2">
    <source>
        <dbReference type="EMBL" id="ORX53292.1"/>
    </source>
</evidence>
<dbReference type="InterPro" id="IPR001680">
    <property type="entry name" value="WD40_rpt"/>
</dbReference>
<dbReference type="InterPro" id="IPR015943">
    <property type="entry name" value="WD40/YVTN_repeat-like_dom_sf"/>
</dbReference>
<protein>
    <submittedName>
        <fullName evidence="2">WD40 repeat-like protein</fullName>
    </submittedName>
</protein>
<feature type="region of interest" description="Disordered" evidence="1">
    <location>
        <begin position="491"/>
        <end position="567"/>
    </location>
</feature>
<evidence type="ECO:0000256" key="1">
    <source>
        <dbReference type="SAM" id="MobiDB-lite"/>
    </source>
</evidence>